<evidence type="ECO:0000256" key="3">
    <source>
        <dbReference type="ARBA" id="ARBA00023125"/>
    </source>
</evidence>
<keyword evidence="4" id="KW-0804">Transcription</keyword>
<comment type="caution">
    <text evidence="6">The sequence shown here is derived from an EMBL/GenBank/DDBJ whole genome shotgun (WGS) entry which is preliminary data.</text>
</comment>
<proteinExistence type="predicted"/>
<gene>
    <name evidence="6" type="ORF">CKO13_06330</name>
</gene>
<dbReference type="NCBIfam" id="NF007528">
    <property type="entry name" value="PRK10141.1"/>
    <property type="match status" value="1"/>
</dbReference>
<reference evidence="6 7" key="1">
    <citation type="journal article" date="2020" name="Microorganisms">
        <title>Osmotic Adaptation and Compatible Solute Biosynthesis of Phototrophic Bacteria as Revealed from Genome Analyses.</title>
        <authorList>
            <person name="Imhoff J.F."/>
            <person name="Rahn T."/>
            <person name="Kunzel S."/>
            <person name="Keller A."/>
            <person name="Neulinger S.C."/>
        </authorList>
    </citation>
    <scope>NUCLEOTIDE SEQUENCE [LARGE SCALE GENOMIC DNA]</scope>
    <source>
        <strain evidence="6 7">DSM 15116</strain>
    </source>
</reference>
<dbReference type="RefSeq" id="WP_200258069.1">
    <property type="nucleotide sequence ID" value="NZ_NRSH01000056.1"/>
</dbReference>
<sequence>MESPAFFRALSDETRLRCVALLQAEGQLCVCELTYALGMEQPKVSRHLAQLRQAGVVEPRRCGTWIHYRLHPELPPWAQAVIAAWTDGCAGSPPFSDDRRALHAMPNRPEAARCA</sequence>
<dbReference type="PRINTS" id="PR00778">
    <property type="entry name" value="HTHARSR"/>
</dbReference>
<feature type="domain" description="HTH arsR-type" evidence="5">
    <location>
        <begin position="1"/>
        <end position="89"/>
    </location>
</feature>
<evidence type="ECO:0000259" key="5">
    <source>
        <dbReference type="PROSITE" id="PS50987"/>
    </source>
</evidence>
<protein>
    <submittedName>
        <fullName evidence="6">Transcriptional regulator</fullName>
    </submittedName>
</protein>
<name>A0ABS1E617_9GAMM</name>
<dbReference type="Pfam" id="PF01022">
    <property type="entry name" value="HTH_5"/>
    <property type="match status" value="1"/>
</dbReference>
<evidence type="ECO:0000256" key="4">
    <source>
        <dbReference type="ARBA" id="ARBA00023163"/>
    </source>
</evidence>
<dbReference type="EMBL" id="NRSH01000056">
    <property type="protein sequence ID" value="MBK1726647.1"/>
    <property type="molecule type" value="Genomic_DNA"/>
</dbReference>
<dbReference type="NCBIfam" id="NF033788">
    <property type="entry name" value="HTH_metalloreg"/>
    <property type="match status" value="1"/>
</dbReference>
<dbReference type="InterPro" id="IPR036388">
    <property type="entry name" value="WH-like_DNA-bd_sf"/>
</dbReference>
<evidence type="ECO:0000256" key="2">
    <source>
        <dbReference type="ARBA" id="ARBA00023015"/>
    </source>
</evidence>
<keyword evidence="3" id="KW-0238">DNA-binding</keyword>
<dbReference type="InterPro" id="IPR001845">
    <property type="entry name" value="HTH_ArsR_DNA-bd_dom"/>
</dbReference>
<dbReference type="InterPro" id="IPR036390">
    <property type="entry name" value="WH_DNA-bd_sf"/>
</dbReference>
<keyword evidence="2" id="KW-0805">Transcription regulation</keyword>
<dbReference type="PANTHER" id="PTHR33154">
    <property type="entry name" value="TRANSCRIPTIONAL REGULATOR, ARSR FAMILY"/>
    <property type="match status" value="1"/>
</dbReference>
<evidence type="ECO:0000313" key="7">
    <source>
        <dbReference type="Proteomes" id="UP000738126"/>
    </source>
</evidence>
<dbReference type="InterPro" id="IPR011991">
    <property type="entry name" value="ArsR-like_HTH"/>
</dbReference>
<keyword evidence="1" id="KW-0059">Arsenical resistance</keyword>
<dbReference type="CDD" id="cd00090">
    <property type="entry name" value="HTH_ARSR"/>
    <property type="match status" value="1"/>
</dbReference>
<keyword evidence="7" id="KW-1185">Reference proteome</keyword>
<organism evidence="6 7">
    <name type="scientific">Halorhodospira neutriphila</name>
    <dbReference type="NCBI Taxonomy" id="168379"/>
    <lineage>
        <taxon>Bacteria</taxon>
        <taxon>Pseudomonadati</taxon>
        <taxon>Pseudomonadota</taxon>
        <taxon>Gammaproteobacteria</taxon>
        <taxon>Chromatiales</taxon>
        <taxon>Ectothiorhodospiraceae</taxon>
        <taxon>Halorhodospira</taxon>
    </lineage>
</organism>
<dbReference type="PANTHER" id="PTHR33154:SF18">
    <property type="entry name" value="ARSENICAL RESISTANCE OPERON REPRESSOR"/>
    <property type="match status" value="1"/>
</dbReference>
<dbReference type="Proteomes" id="UP000738126">
    <property type="component" value="Unassembled WGS sequence"/>
</dbReference>
<evidence type="ECO:0000313" key="6">
    <source>
        <dbReference type="EMBL" id="MBK1726647.1"/>
    </source>
</evidence>
<accession>A0ABS1E617</accession>
<dbReference type="Gene3D" id="1.10.10.10">
    <property type="entry name" value="Winged helix-like DNA-binding domain superfamily/Winged helix DNA-binding domain"/>
    <property type="match status" value="1"/>
</dbReference>
<dbReference type="SMART" id="SM00418">
    <property type="entry name" value="HTH_ARSR"/>
    <property type="match status" value="1"/>
</dbReference>
<evidence type="ECO:0000256" key="1">
    <source>
        <dbReference type="ARBA" id="ARBA00022849"/>
    </source>
</evidence>
<dbReference type="InterPro" id="IPR051081">
    <property type="entry name" value="HTH_MetalResp_TranReg"/>
</dbReference>
<dbReference type="PROSITE" id="PS50987">
    <property type="entry name" value="HTH_ARSR_2"/>
    <property type="match status" value="1"/>
</dbReference>
<dbReference type="SUPFAM" id="SSF46785">
    <property type="entry name" value="Winged helix' DNA-binding domain"/>
    <property type="match status" value="1"/>
</dbReference>